<gene>
    <name evidence="10" type="primary">Necator_chrV.g18767</name>
    <name evidence="10" type="ORF">RB195_013976</name>
</gene>
<keyword evidence="7 9" id="KW-0131">Cell cycle</keyword>
<dbReference type="PANTHER" id="PTHR15995">
    <property type="entry name" value="PROTEIN ZWILCH HOMOLOG"/>
    <property type="match status" value="1"/>
</dbReference>
<keyword evidence="5 9" id="KW-0498">Mitosis</keyword>
<reference evidence="10 11" key="1">
    <citation type="submission" date="2023-08" db="EMBL/GenBank/DDBJ databases">
        <title>A Necator americanus chromosomal reference genome.</title>
        <authorList>
            <person name="Ilik V."/>
            <person name="Petrzelkova K.J."/>
            <person name="Pardy F."/>
            <person name="Fuh T."/>
            <person name="Niatou-Singa F.S."/>
            <person name="Gouil Q."/>
            <person name="Baker L."/>
            <person name="Ritchie M.E."/>
            <person name="Jex A.R."/>
            <person name="Gazzola D."/>
            <person name="Li H."/>
            <person name="Toshio Fujiwara R."/>
            <person name="Zhan B."/>
            <person name="Aroian R.V."/>
            <person name="Pafco B."/>
            <person name="Schwarz E.M."/>
        </authorList>
    </citation>
    <scope>NUCLEOTIDE SEQUENCE [LARGE SCALE GENOMIC DNA]</scope>
    <source>
        <strain evidence="10 11">Aroian</strain>
        <tissue evidence="10">Whole animal</tissue>
    </source>
</reference>
<dbReference type="Gene3D" id="1.20.58.730">
    <property type="match status" value="1"/>
</dbReference>
<dbReference type="Gene3D" id="1.10.287.1880">
    <property type="match status" value="1"/>
</dbReference>
<evidence type="ECO:0000313" key="10">
    <source>
        <dbReference type="EMBL" id="KAK6755326.1"/>
    </source>
</evidence>
<keyword evidence="6 9" id="KW-0995">Kinetochore</keyword>
<evidence type="ECO:0000256" key="5">
    <source>
        <dbReference type="ARBA" id="ARBA00022776"/>
    </source>
</evidence>
<keyword evidence="11" id="KW-1185">Reference proteome</keyword>
<keyword evidence="4 9" id="KW-0132">Cell division</keyword>
<evidence type="ECO:0000256" key="8">
    <source>
        <dbReference type="ARBA" id="ARBA00023328"/>
    </source>
</evidence>
<dbReference type="EMBL" id="JAVFWL010000005">
    <property type="protein sequence ID" value="KAK6755326.1"/>
    <property type="molecule type" value="Genomic_DNA"/>
</dbReference>
<evidence type="ECO:0000256" key="4">
    <source>
        <dbReference type="ARBA" id="ARBA00022618"/>
    </source>
</evidence>
<evidence type="ECO:0000256" key="6">
    <source>
        <dbReference type="ARBA" id="ARBA00022838"/>
    </source>
</evidence>
<accession>A0ABR1DZM2</accession>
<proteinExistence type="inferred from homology"/>
<name>A0ABR1DZM2_NECAM</name>
<evidence type="ECO:0000256" key="2">
    <source>
        <dbReference type="ARBA" id="ARBA00009062"/>
    </source>
</evidence>
<comment type="caution">
    <text evidence="10">The sequence shown here is derived from an EMBL/GenBank/DDBJ whole genome shotgun (WGS) entry which is preliminary data.</text>
</comment>
<dbReference type="InterPro" id="IPR018630">
    <property type="entry name" value="Zwilch"/>
</dbReference>
<evidence type="ECO:0000256" key="3">
    <source>
        <dbReference type="ARBA" id="ARBA00022454"/>
    </source>
</evidence>
<comment type="function">
    <text evidence="9">Essential component of the mitotic checkpoint, which prevents cells from prematurely exiting mitosis. Required for the assembly of the dynein-dynactin and MAD1-MAD2 complexes onto kinetochores. Its function related to the spindle assembly machinery is proposed to depend on its association in the mitotic RZZ complex.</text>
</comment>
<evidence type="ECO:0000256" key="1">
    <source>
        <dbReference type="ARBA" id="ARBA00004629"/>
    </source>
</evidence>
<protein>
    <recommendedName>
        <fullName evidence="9">Protein zwilch</fullName>
    </recommendedName>
</protein>
<comment type="similarity">
    <text evidence="2 9">Belongs to the ZWILCH family.</text>
</comment>
<keyword evidence="3 9" id="KW-0158">Chromosome</keyword>
<dbReference type="Pfam" id="PF09817">
    <property type="entry name" value="Zwilch"/>
    <property type="match status" value="1"/>
</dbReference>
<evidence type="ECO:0000256" key="7">
    <source>
        <dbReference type="ARBA" id="ARBA00023306"/>
    </source>
</evidence>
<comment type="subcellular location">
    <subcellularLocation>
        <location evidence="1 9">Chromosome</location>
        <location evidence="1 9">Centromere</location>
        <location evidence="1 9">Kinetochore</location>
    </subcellularLocation>
</comment>
<evidence type="ECO:0000313" key="11">
    <source>
        <dbReference type="Proteomes" id="UP001303046"/>
    </source>
</evidence>
<sequence>MTEILSNIQEQGVNKTARNSVSDALLLGKFRLRVCKSADVPILVDFLGLRQDEIIFIDLPVGELNENVDRDVKEHDCADFAMNEEQENSNGPLIFDFLSLSKLEERCNADSGRFRGHQVIIPATAFDCNPLGAAAAFSLRNRLMSRSLPSLDKRFLNMPIWIAANAEDNLGSIFLGFHFLKGKLSTFHTRCLGLFGKECEAALHALLLRFDSALEGRSKAMALYKILGKNVSSAWSPGGLPSNITLTFKWEISAGDYLSNPSPSATAVFHISPGWKDKRIALLENTEELEYLLIMACVLDSGATMIWPSSSESTHNAVLEAVRLLVIQYRVQSNEPEHTAHKMRHVDFTELLWDILKKCGSFETLVAALNIVFDALKQCRINAILHEDNKSTIARLIRDAQSRNLMLPRLETLTSIQILLEIGVERFRRDMIQAYIAAGFMTNESDLDLKPQLDAVPEERARALLPLHLALQTMLEIKRHLTLPAHMLTAMTRSVISKYCSSPITDVTKVFYETAVPLIHVQPDLLQKLPDLWTNETVYSHGNFVVASTLTHFTRDPQLRFLEGKVKYSEEDTEETQELDRRSSFLCTYTTGSFLNAEELDEWD</sequence>
<keyword evidence="8 9" id="KW-0137">Centromere</keyword>
<dbReference type="PANTHER" id="PTHR15995:SF1">
    <property type="entry name" value="PROTEIN ZWILCH HOMOLOG"/>
    <property type="match status" value="1"/>
</dbReference>
<dbReference type="Proteomes" id="UP001303046">
    <property type="component" value="Unassembled WGS sequence"/>
</dbReference>
<organism evidence="10 11">
    <name type="scientific">Necator americanus</name>
    <name type="common">Human hookworm</name>
    <dbReference type="NCBI Taxonomy" id="51031"/>
    <lineage>
        <taxon>Eukaryota</taxon>
        <taxon>Metazoa</taxon>
        <taxon>Ecdysozoa</taxon>
        <taxon>Nematoda</taxon>
        <taxon>Chromadorea</taxon>
        <taxon>Rhabditida</taxon>
        <taxon>Rhabditina</taxon>
        <taxon>Rhabditomorpha</taxon>
        <taxon>Strongyloidea</taxon>
        <taxon>Ancylostomatidae</taxon>
        <taxon>Bunostominae</taxon>
        <taxon>Necator</taxon>
    </lineage>
</organism>
<comment type="subunit">
    <text evidence="9">Component of the RZZ complex.</text>
</comment>
<evidence type="ECO:0000256" key="9">
    <source>
        <dbReference type="RuleBase" id="RU369076"/>
    </source>
</evidence>